<evidence type="ECO:0000256" key="5">
    <source>
        <dbReference type="ARBA" id="ARBA00022989"/>
    </source>
</evidence>
<name>A0A4S1CIF7_9BACT</name>
<reference evidence="10 11" key="1">
    <citation type="submission" date="2019-04" db="EMBL/GenBank/DDBJ databases">
        <title>Geobacter oryzae sp. nov., ferric-reducing bacteria isolated from paddy soil.</title>
        <authorList>
            <person name="Xu Z."/>
            <person name="Masuda Y."/>
            <person name="Itoh H."/>
            <person name="Senoo K."/>
        </authorList>
    </citation>
    <scope>NUCLEOTIDE SEQUENCE [LARGE SCALE GENOMIC DNA]</scope>
    <source>
        <strain evidence="10 11">Red111</strain>
    </source>
</reference>
<keyword evidence="4" id="KW-0201">Cytochrome c-type biogenesis</keyword>
<feature type="transmembrane region" description="Helical" evidence="7">
    <location>
        <begin position="129"/>
        <end position="158"/>
    </location>
</feature>
<feature type="transmembrane region" description="Helical" evidence="7">
    <location>
        <begin position="93"/>
        <end position="109"/>
    </location>
</feature>
<feature type="domain" description="Cytochrome C biogenesis protein transmembrane" evidence="8">
    <location>
        <begin position="19"/>
        <end position="190"/>
    </location>
</feature>
<keyword evidence="11" id="KW-1185">Reference proteome</keyword>
<evidence type="ECO:0000256" key="7">
    <source>
        <dbReference type="SAM" id="Phobius"/>
    </source>
</evidence>
<feature type="transmembrane region" description="Helical" evidence="7">
    <location>
        <begin position="57"/>
        <end position="81"/>
    </location>
</feature>
<dbReference type="InterPro" id="IPR003834">
    <property type="entry name" value="Cyt_c_assmbl_TM_dom"/>
</dbReference>
<dbReference type="PANTHER" id="PTHR31272:SF6">
    <property type="entry name" value="CYTOCHROME C-TYPE BIOGENESIS CCDA-LIKE CHLOROPLASTIC PROTEIN"/>
    <property type="match status" value="1"/>
</dbReference>
<dbReference type="Pfam" id="PF02683">
    <property type="entry name" value="DsbD_TM"/>
    <property type="match status" value="1"/>
</dbReference>
<gene>
    <name evidence="10" type="ORF">E4633_11665</name>
    <name evidence="9" type="ORF">E4633_16055</name>
</gene>
<dbReference type="InterPro" id="IPR051790">
    <property type="entry name" value="Cytochrome_c-biogenesis_DsbD"/>
</dbReference>
<organism evidence="10 11">
    <name type="scientific">Geomonas terrae</name>
    <dbReference type="NCBI Taxonomy" id="2562681"/>
    <lineage>
        <taxon>Bacteria</taxon>
        <taxon>Pseudomonadati</taxon>
        <taxon>Thermodesulfobacteriota</taxon>
        <taxon>Desulfuromonadia</taxon>
        <taxon>Geobacterales</taxon>
        <taxon>Geobacteraceae</taxon>
        <taxon>Geomonas</taxon>
    </lineage>
</organism>
<evidence type="ECO:0000313" key="10">
    <source>
        <dbReference type="EMBL" id="TGU72936.1"/>
    </source>
</evidence>
<keyword evidence="6 7" id="KW-0472">Membrane</keyword>
<dbReference type="EMBL" id="SRSC01000004">
    <property type="protein sequence ID" value="TGU70516.1"/>
    <property type="molecule type" value="Genomic_DNA"/>
</dbReference>
<evidence type="ECO:0000256" key="3">
    <source>
        <dbReference type="ARBA" id="ARBA00022692"/>
    </source>
</evidence>
<comment type="subcellular location">
    <subcellularLocation>
        <location evidence="1">Membrane</location>
        <topology evidence="1">Multi-pass membrane protein</topology>
    </subcellularLocation>
</comment>
<feature type="transmembrane region" description="Helical" evidence="7">
    <location>
        <begin position="12"/>
        <end position="45"/>
    </location>
</feature>
<evidence type="ECO:0000256" key="1">
    <source>
        <dbReference type="ARBA" id="ARBA00004141"/>
    </source>
</evidence>
<keyword evidence="5 7" id="KW-1133">Transmembrane helix</keyword>
<dbReference type="AlphaFoldDB" id="A0A4S1CIF7"/>
<comment type="similarity">
    <text evidence="2">Belongs to the DsbD family.</text>
</comment>
<accession>A0A4S1CIF7</accession>
<comment type="caution">
    <text evidence="10">The sequence shown here is derived from an EMBL/GenBank/DDBJ whole genome shotgun (WGS) entry which is preliminary data.</text>
</comment>
<dbReference type="Proteomes" id="UP000306416">
    <property type="component" value="Unassembled WGS sequence"/>
</dbReference>
<dbReference type="GO" id="GO:0016020">
    <property type="term" value="C:membrane"/>
    <property type="evidence" value="ECO:0007669"/>
    <property type="project" value="UniProtKB-SubCell"/>
</dbReference>
<evidence type="ECO:0000256" key="2">
    <source>
        <dbReference type="ARBA" id="ARBA00006143"/>
    </source>
</evidence>
<protein>
    <submittedName>
        <fullName evidence="10">Cytochrome c biogenesis protein CcdA</fullName>
    </submittedName>
</protein>
<keyword evidence="3 7" id="KW-0812">Transmembrane</keyword>
<dbReference type="RefSeq" id="WP_135870402.1">
    <property type="nucleotide sequence ID" value="NZ_SRSC01000002.1"/>
</dbReference>
<evidence type="ECO:0000313" key="9">
    <source>
        <dbReference type="EMBL" id="TGU70516.1"/>
    </source>
</evidence>
<sequence length="232" mass="24893">MTMLDDIERIIALYPFAAFGAVFLAGVLSSASPCVLTTIPLVVGFTGGYADGDRMKAFRYSLFFVFGLSLTFTAFGAAAGLLGTMFGTLGGKWYLIAGTIALLMGLQMMEMYRFELPWRTEWRPRQAGLFGAFILGLFFGIVSSPCATPVLVVLLTLVASKAQVLYGIALLFCYAIGHCLLMLFAGTCTGFVESFAKSKGIQGLSTWAKRFSGAIVAIAGGWFVWQGLASLL</sequence>
<evidence type="ECO:0000259" key="8">
    <source>
        <dbReference type="Pfam" id="PF02683"/>
    </source>
</evidence>
<evidence type="ECO:0000256" key="6">
    <source>
        <dbReference type="ARBA" id="ARBA00023136"/>
    </source>
</evidence>
<evidence type="ECO:0000256" key="4">
    <source>
        <dbReference type="ARBA" id="ARBA00022748"/>
    </source>
</evidence>
<evidence type="ECO:0000313" key="11">
    <source>
        <dbReference type="Proteomes" id="UP000306416"/>
    </source>
</evidence>
<dbReference type="PANTHER" id="PTHR31272">
    <property type="entry name" value="CYTOCHROME C-TYPE BIOGENESIS PROTEIN HI_1454-RELATED"/>
    <property type="match status" value="1"/>
</dbReference>
<dbReference type="EMBL" id="SRSC01000002">
    <property type="protein sequence ID" value="TGU72936.1"/>
    <property type="molecule type" value="Genomic_DNA"/>
</dbReference>
<proteinExistence type="inferred from homology"/>
<dbReference type="GO" id="GO:0017004">
    <property type="term" value="P:cytochrome complex assembly"/>
    <property type="evidence" value="ECO:0007669"/>
    <property type="project" value="UniProtKB-KW"/>
</dbReference>
<feature type="transmembrane region" description="Helical" evidence="7">
    <location>
        <begin position="164"/>
        <end position="186"/>
    </location>
</feature>
<feature type="transmembrane region" description="Helical" evidence="7">
    <location>
        <begin position="207"/>
        <end position="225"/>
    </location>
</feature>